<dbReference type="EMBL" id="BAAANT010000026">
    <property type="protein sequence ID" value="GAA2149256.1"/>
    <property type="molecule type" value="Genomic_DNA"/>
</dbReference>
<sequence>MRTTRVFDAANRLARATGMRARIRLRPGGGYRVDLALPQGLPVENQLLVLEALAGADRYGHHYTDKAQSVWAEYDKEQEEPRSEQL</sequence>
<gene>
    <name evidence="1" type="ORF">GCM10009760_42150</name>
</gene>
<name>A0ABN2ZWW4_9ACTN</name>
<evidence type="ECO:0000313" key="2">
    <source>
        <dbReference type="Proteomes" id="UP001422759"/>
    </source>
</evidence>
<keyword evidence="2" id="KW-1185">Reference proteome</keyword>
<protein>
    <submittedName>
        <fullName evidence="1">Uncharacterized protein</fullName>
    </submittedName>
</protein>
<reference evidence="1 2" key="1">
    <citation type="journal article" date="2019" name="Int. J. Syst. Evol. Microbiol.">
        <title>The Global Catalogue of Microorganisms (GCM) 10K type strain sequencing project: providing services to taxonomists for standard genome sequencing and annotation.</title>
        <authorList>
            <consortium name="The Broad Institute Genomics Platform"/>
            <consortium name="The Broad Institute Genome Sequencing Center for Infectious Disease"/>
            <person name="Wu L."/>
            <person name="Ma J."/>
        </authorList>
    </citation>
    <scope>NUCLEOTIDE SEQUENCE [LARGE SCALE GENOMIC DNA]</scope>
    <source>
        <strain evidence="1 2">JCM 14560</strain>
    </source>
</reference>
<proteinExistence type="predicted"/>
<dbReference type="Proteomes" id="UP001422759">
    <property type="component" value="Unassembled WGS sequence"/>
</dbReference>
<evidence type="ECO:0000313" key="1">
    <source>
        <dbReference type="EMBL" id="GAA2149256.1"/>
    </source>
</evidence>
<dbReference type="RefSeq" id="WP_344467368.1">
    <property type="nucleotide sequence ID" value="NZ_BAAANT010000026.1"/>
</dbReference>
<accession>A0ABN2ZWW4</accession>
<organism evidence="1 2">
    <name type="scientific">Kitasatospora kazusensis</name>
    <dbReference type="NCBI Taxonomy" id="407974"/>
    <lineage>
        <taxon>Bacteria</taxon>
        <taxon>Bacillati</taxon>
        <taxon>Actinomycetota</taxon>
        <taxon>Actinomycetes</taxon>
        <taxon>Kitasatosporales</taxon>
        <taxon>Streptomycetaceae</taxon>
        <taxon>Kitasatospora</taxon>
    </lineage>
</organism>
<comment type="caution">
    <text evidence="1">The sequence shown here is derived from an EMBL/GenBank/DDBJ whole genome shotgun (WGS) entry which is preliminary data.</text>
</comment>